<reference evidence="2 3" key="1">
    <citation type="journal article" date="2021" name="Int. J. Syst. Evol. Microbiol.">
        <title>Faecalibacter bovis sp. nov., isolated from cow faeces.</title>
        <authorList>
            <person name="Li F."/>
            <person name="Zhao W."/>
            <person name="Hong Q."/>
            <person name="Shao Q."/>
            <person name="Song J."/>
            <person name="Yang S."/>
        </authorList>
    </citation>
    <scope>NUCLEOTIDE SEQUENCE [LARGE SCALE GENOMIC DNA]</scope>
    <source>
        <strain evidence="2 3">ZY171143</strain>
    </source>
</reference>
<keyword evidence="1" id="KW-0812">Transmembrane</keyword>
<feature type="transmembrane region" description="Helical" evidence="1">
    <location>
        <begin position="151"/>
        <end position="172"/>
    </location>
</feature>
<gene>
    <name evidence="2" type="ORF">J9309_06600</name>
</gene>
<accession>A0ABX7XGB6</accession>
<keyword evidence="3" id="KW-1185">Reference proteome</keyword>
<evidence type="ECO:0000313" key="2">
    <source>
        <dbReference type="EMBL" id="QTV06966.1"/>
    </source>
</evidence>
<sequence>MNFDELKKQWDNQSSEEVQINPDIEIKKEANTTIDKVRKVMKKDFFFQLTSFPLLLLYPFYFEIHSTIIWWMIACIFAIMTVPLYYLIKFYKSSYRLEYNSLRNINWFYYNFKSSVNIFTLYTYTVCILCILFMGSIFIEREMFLNVEDPIVLFTIIIISLILYIIFCIWVMKWWIKKLYKKPLEDLKEILNQLEE</sequence>
<protein>
    <submittedName>
        <fullName evidence="2">Uncharacterized protein</fullName>
    </submittedName>
</protein>
<evidence type="ECO:0000313" key="3">
    <source>
        <dbReference type="Proteomes" id="UP000672011"/>
    </source>
</evidence>
<reference evidence="3" key="2">
    <citation type="submission" date="2021-04" db="EMBL/GenBank/DDBJ databases">
        <title>Taxonomy of Flavobacteriaceae bacterium ZY171143.</title>
        <authorList>
            <person name="Li F."/>
        </authorList>
    </citation>
    <scope>NUCLEOTIDE SEQUENCE [LARGE SCALE GENOMIC DNA]</scope>
    <source>
        <strain evidence="3">ZY171143</strain>
    </source>
</reference>
<dbReference type="Proteomes" id="UP000672011">
    <property type="component" value="Chromosome"/>
</dbReference>
<feature type="transmembrane region" description="Helical" evidence="1">
    <location>
        <begin position="119"/>
        <end position="139"/>
    </location>
</feature>
<name>A0ABX7XGB6_9FLAO</name>
<feature type="transmembrane region" description="Helical" evidence="1">
    <location>
        <begin position="45"/>
        <end position="62"/>
    </location>
</feature>
<proteinExistence type="predicted"/>
<dbReference type="EMBL" id="CP072842">
    <property type="protein sequence ID" value="QTV06966.1"/>
    <property type="molecule type" value="Genomic_DNA"/>
</dbReference>
<evidence type="ECO:0000256" key="1">
    <source>
        <dbReference type="SAM" id="Phobius"/>
    </source>
</evidence>
<keyword evidence="1" id="KW-1133">Transmembrane helix</keyword>
<organism evidence="2 3">
    <name type="scientific">Faecalibacter bovis</name>
    <dbReference type="NCBI Taxonomy" id="2898187"/>
    <lineage>
        <taxon>Bacteria</taxon>
        <taxon>Pseudomonadati</taxon>
        <taxon>Bacteroidota</taxon>
        <taxon>Flavobacteriia</taxon>
        <taxon>Flavobacteriales</taxon>
        <taxon>Weeksellaceae</taxon>
        <taxon>Faecalibacter</taxon>
    </lineage>
</organism>
<keyword evidence="1" id="KW-0472">Membrane</keyword>
<dbReference type="RefSeq" id="WP_230477788.1">
    <property type="nucleotide sequence ID" value="NZ_CP072842.1"/>
</dbReference>
<feature type="transmembrane region" description="Helical" evidence="1">
    <location>
        <begin position="68"/>
        <end position="88"/>
    </location>
</feature>